<name>X1KYQ5_9ZZZZ</name>
<organism evidence="1">
    <name type="scientific">marine sediment metagenome</name>
    <dbReference type="NCBI Taxonomy" id="412755"/>
    <lineage>
        <taxon>unclassified sequences</taxon>
        <taxon>metagenomes</taxon>
        <taxon>ecological metagenomes</taxon>
    </lineage>
</organism>
<evidence type="ECO:0000313" key="1">
    <source>
        <dbReference type="EMBL" id="GAH95314.1"/>
    </source>
</evidence>
<feature type="non-terminal residue" evidence="1">
    <location>
        <position position="1"/>
    </location>
</feature>
<comment type="caution">
    <text evidence="1">The sequence shown here is derived from an EMBL/GenBank/DDBJ whole genome shotgun (WGS) entry which is preliminary data.</text>
</comment>
<sequence length="63" mass="7250">IERLKDSKPIGVCGLVYINWVIKSADVSFYIGENSYETRINFSNHALFLNLLFQLLLAQPTYL</sequence>
<dbReference type="EMBL" id="BARU01048321">
    <property type="protein sequence ID" value="GAH95314.1"/>
    <property type="molecule type" value="Genomic_DNA"/>
</dbReference>
<gene>
    <name evidence="1" type="ORF">S03H2_71889</name>
</gene>
<protein>
    <submittedName>
        <fullName evidence="1">Uncharacterized protein</fullName>
    </submittedName>
</protein>
<proteinExistence type="predicted"/>
<reference evidence="1" key="1">
    <citation type="journal article" date="2014" name="Front. Microbiol.">
        <title>High frequency of phylogenetically diverse reductive dehalogenase-homologous genes in deep subseafloor sedimentary metagenomes.</title>
        <authorList>
            <person name="Kawai M."/>
            <person name="Futagami T."/>
            <person name="Toyoda A."/>
            <person name="Takaki Y."/>
            <person name="Nishi S."/>
            <person name="Hori S."/>
            <person name="Arai W."/>
            <person name="Tsubouchi T."/>
            <person name="Morono Y."/>
            <person name="Uchiyama I."/>
            <person name="Ito T."/>
            <person name="Fujiyama A."/>
            <person name="Inagaki F."/>
            <person name="Takami H."/>
        </authorList>
    </citation>
    <scope>NUCLEOTIDE SEQUENCE</scope>
    <source>
        <strain evidence="1">Expedition CK06-06</strain>
    </source>
</reference>
<accession>X1KYQ5</accession>
<dbReference type="AlphaFoldDB" id="X1KYQ5"/>